<accession>A0A8I4A1Z8</accession>
<evidence type="ECO:0000313" key="1">
    <source>
        <dbReference type="Ensembl" id="ENSCJAP00000087868.1"/>
    </source>
</evidence>
<dbReference type="AlphaFoldDB" id="A0A8I4A1Z8"/>
<organism evidence="1 2">
    <name type="scientific">Callithrix jacchus</name>
    <name type="common">White-tufted-ear marmoset</name>
    <name type="synonym">Simia Jacchus</name>
    <dbReference type="NCBI Taxonomy" id="9483"/>
    <lineage>
        <taxon>Eukaryota</taxon>
        <taxon>Metazoa</taxon>
        <taxon>Chordata</taxon>
        <taxon>Craniata</taxon>
        <taxon>Vertebrata</taxon>
        <taxon>Euteleostomi</taxon>
        <taxon>Mammalia</taxon>
        <taxon>Eutheria</taxon>
        <taxon>Euarchontoglires</taxon>
        <taxon>Primates</taxon>
        <taxon>Haplorrhini</taxon>
        <taxon>Platyrrhini</taxon>
        <taxon>Cebidae</taxon>
        <taxon>Callitrichinae</taxon>
        <taxon>Callithrix</taxon>
        <taxon>Callithrix</taxon>
    </lineage>
</organism>
<name>A0A8I4A1Z8_CALJA</name>
<reference evidence="1 2" key="1">
    <citation type="submission" date="2009-03" db="EMBL/GenBank/DDBJ databases">
        <authorList>
            <person name="Warren W."/>
            <person name="Ye L."/>
            <person name="Minx P."/>
            <person name="Worley K."/>
            <person name="Gibbs R."/>
            <person name="Wilson R.K."/>
        </authorList>
    </citation>
    <scope>NUCLEOTIDE SEQUENCE [LARGE SCALE GENOMIC DNA]</scope>
</reference>
<sequence>MRYEEIELRILLLCCSDLLESFCIPGLWNEADAGVQWRDLGSPQPLPPRFEQFSCLSLPSSWDCRYVPPCPANFSVFLVEM</sequence>
<protein>
    <submittedName>
        <fullName evidence="1">Uncharacterized protein</fullName>
    </submittedName>
</protein>
<dbReference type="PANTHER" id="PTHR46254:SF3">
    <property type="entry name" value="SECRETED PROTEIN"/>
    <property type="match status" value="1"/>
</dbReference>
<reference evidence="1" key="3">
    <citation type="submission" date="2025-09" db="UniProtKB">
        <authorList>
            <consortium name="Ensembl"/>
        </authorList>
    </citation>
    <scope>IDENTIFICATION</scope>
</reference>
<dbReference type="GeneTree" id="ENSGT00940000164709"/>
<proteinExistence type="predicted"/>
<dbReference type="PANTHER" id="PTHR46254">
    <property type="entry name" value="PROTEIN GVQW1-RELATED"/>
    <property type="match status" value="1"/>
</dbReference>
<keyword evidence="2" id="KW-1185">Reference proteome</keyword>
<reference evidence="1" key="2">
    <citation type="submission" date="2025-08" db="UniProtKB">
        <authorList>
            <consortium name="Ensembl"/>
        </authorList>
    </citation>
    <scope>IDENTIFICATION</scope>
</reference>
<dbReference type="Proteomes" id="UP000008225">
    <property type="component" value="Chromosome 8"/>
</dbReference>
<dbReference type="Ensembl" id="ENSCJAT00000140170.1">
    <property type="protein sequence ID" value="ENSCJAP00000087868.1"/>
    <property type="gene ID" value="ENSCJAG00000071561.1"/>
</dbReference>
<evidence type="ECO:0000313" key="2">
    <source>
        <dbReference type="Proteomes" id="UP000008225"/>
    </source>
</evidence>